<feature type="region of interest" description="Disordered" evidence="1">
    <location>
        <begin position="344"/>
        <end position="405"/>
    </location>
</feature>
<reference evidence="4" key="2">
    <citation type="submission" date="2023-05" db="EMBL/GenBank/DDBJ databases">
        <authorList>
            <person name="Fouks B."/>
        </authorList>
    </citation>
    <scope>NUCLEOTIDE SEQUENCE</scope>
    <source>
        <strain evidence="4">Stay&amp;Tobe</strain>
        <tissue evidence="4">Testes</tissue>
    </source>
</reference>
<dbReference type="GO" id="GO:0043162">
    <property type="term" value="P:ubiquitin-dependent protein catabolic process via the multivesicular body sorting pathway"/>
    <property type="evidence" value="ECO:0007669"/>
    <property type="project" value="InterPro"/>
</dbReference>
<dbReference type="SMART" id="SM00165">
    <property type="entry name" value="UBA"/>
    <property type="match status" value="1"/>
</dbReference>
<feature type="compositionally biased region" description="Polar residues" evidence="1">
    <location>
        <begin position="345"/>
        <end position="376"/>
    </location>
</feature>
<dbReference type="PANTHER" id="PTHR15960:SF5">
    <property type="entry name" value="LD44032P"/>
    <property type="match status" value="1"/>
</dbReference>
<feature type="domain" description="UBA" evidence="2">
    <location>
        <begin position="554"/>
        <end position="600"/>
    </location>
</feature>
<dbReference type="GO" id="GO:0043130">
    <property type="term" value="F:ubiquitin binding"/>
    <property type="evidence" value="ECO:0007669"/>
    <property type="project" value="InterPro"/>
</dbReference>
<dbReference type="InterPro" id="IPR042575">
    <property type="entry name" value="UBAP1_C"/>
</dbReference>
<name>A0AAD7ZUR7_DIPPU</name>
<evidence type="ECO:0000259" key="2">
    <source>
        <dbReference type="PROSITE" id="PS50030"/>
    </source>
</evidence>
<dbReference type="PROSITE" id="PS51497">
    <property type="entry name" value="UMA"/>
    <property type="match status" value="1"/>
</dbReference>
<feature type="compositionally biased region" description="Polar residues" evidence="1">
    <location>
        <begin position="386"/>
        <end position="405"/>
    </location>
</feature>
<dbReference type="Proteomes" id="UP001233999">
    <property type="component" value="Unassembled WGS sequence"/>
</dbReference>
<protein>
    <recommendedName>
        <fullName evidence="6">Ubiquitin-associated protein 1</fullName>
    </recommendedName>
</protein>
<keyword evidence="5" id="KW-1185">Reference proteome</keyword>
<evidence type="ECO:0000259" key="3">
    <source>
        <dbReference type="PROSITE" id="PS51497"/>
    </source>
</evidence>
<proteinExistence type="predicted"/>
<dbReference type="PROSITE" id="PS50030">
    <property type="entry name" value="UBA"/>
    <property type="match status" value="1"/>
</dbReference>
<evidence type="ECO:0008006" key="6">
    <source>
        <dbReference type="Google" id="ProtNLM"/>
    </source>
</evidence>
<gene>
    <name evidence="4" type="ORF">L9F63_019895</name>
</gene>
<dbReference type="InterPro" id="IPR015940">
    <property type="entry name" value="UBA"/>
</dbReference>
<accession>A0AAD7ZUR7</accession>
<dbReference type="InterPro" id="IPR038870">
    <property type="entry name" value="UBAP1"/>
</dbReference>
<reference evidence="4" key="1">
    <citation type="journal article" date="2023" name="IScience">
        <title>Live-bearing cockroach genome reveals convergent evolutionary mechanisms linked to viviparity in insects and beyond.</title>
        <authorList>
            <person name="Fouks B."/>
            <person name="Harrison M.C."/>
            <person name="Mikhailova A.A."/>
            <person name="Marchal E."/>
            <person name="English S."/>
            <person name="Carruthers M."/>
            <person name="Jennings E.C."/>
            <person name="Chiamaka E.L."/>
            <person name="Frigard R.A."/>
            <person name="Pippel M."/>
            <person name="Attardo G.M."/>
            <person name="Benoit J.B."/>
            <person name="Bornberg-Bauer E."/>
            <person name="Tobe S.S."/>
        </authorList>
    </citation>
    <scope>NUCLEOTIDE SEQUENCE</scope>
    <source>
        <strain evidence="4">Stay&amp;Tobe</strain>
    </source>
</reference>
<dbReference type="AlphaFoldDB" id="A0AAD7ZUR7"/>
<dbReference type="InterPro" id="IPR023340">
    <property type="entry name" value="UMA"/>
</dbReference>
<organism evidence="4 5">
    <name type="scientific">Diploptera punctata</name>
    <name type="common">Pacific beetle cockroach</name>
    <dbReference type="NCBI Taxonomy" id="6984"/>
    <lineage>
        <taxon>Eukaryota</taxon>
        <taxon>Metazoa</taxon>
        <taxon>Ecdysozoa</taxon>
        <taxon>Arthropoda</taxon>
        <taxon>Hexapoda</taxon>
        <taxon>Insecta</taxon>
        <taxon>Pterygota</taxon>
        <taxon>Neoptera</taxon>
        <taxon>Polyneoptera</taxon>
        <taxon>Dictyoptera</taxon>
        <taxon>Blattodea</taxon>
        <taxon>Blaberoidea</taxon>
        <taxon>Blaberidae</taxon>
        <taxon>Diplopterinae</taxon>
        <taxon>Diploptera</taxon>
    </lineage>
</organism>
<dbReference type="SUPFAM" id="SSF46934">
    <property type="entry name" value="UBA-like"/>
    <property type="match status" value="1"/>
</dbReference>
<dbReference type="CDD" id="cd14316">
    <property type="entry name" value="UBA2_UBAP1_like"/>
    <property type="match status" value="1"/>
</dbReference>
<dbReference type="PANTHER" id="PTHR15960">
    <property type="entry name" value="LD44032P"/>
    <property type="match status" value="1"/>
</dbReference>
<feature type="region of interest" description="Disordered" evidence="1">
    <location>
        <begin position="424"/>
        <end position="484"/>
    </location>
</feature>
<dbReference type="EMBL" id="JASPKZ010007155">
    <property type="protein sequence ID" value="KAJ9586457.1"/>
    <property type="molecule type" value="Genomic_DNA"/>
</dbReference>
<feature type="region of interest" description="Disordered" evidence="1">
    <location>
        <begin position="93"/>
        <end position="129"/>
    </location>
</feature>
<comment type="caution">
    <text evidence="4">The sequence shown here is derived from an EMBL/GenBank/DDBJ whole genome shotgun (WGS) entry which is preliminary data.</text>
</comment>
<dbReference type="InterPro" id="IPR009060">
    <property type="entry name" value="UBA-like_sf"/>
</dbReference>
<sequence>MSRYGRESEKQVFSYMDNVPVKISEQFKPPRKVTLPVSFRHRLSNENITGEYDFRLEKSVLEKMEEWRKLRKLTVENRTERIKDLERASAKLKDNAVATTSQSSVSPVPSRFSAVESSGGSYPTSSDSNISYPKPTPIFTQPVTCAASTLTPALQNISFSNSGTTSTPQYSILTPVPIAPASTYPVINKASAHFNFSDFEADTSSPFDNMELKTINDMEELAHVLQPLSNHGSQIKQKPPDSTESLKNIYSTPVSIYDVDQVALCNTFDSKLKKDSHVHAHINGLTGYGLYSTGPRIKQHGINRNDGFSPYGYSPGMSVKPENSYNYYSERTWSAGITAGPEYSLNPSNRSNDTVTSQTSDITCSSVHQPGYTTIQHPPLTYGASFPSTCNSNQDQHSPGRSLSKSVPDIVQELEKELKNKQTEEAISAGRTSHTPPPRPNSFGSTGLENWKPWPDLDSPPRGKTPSPSSSSHPAVKVPPRSKLPNPFWNLNKNAQALVKHISEMGFALPRVARACQLLGEDDKKIVEYLLQVQSLEEKSYPGDRVEKALIVNRYNSEHAIKYLDALTQLLDLGFPEDQVSDALVMFNNDRDKALDKLIS</sequence>
<dbReference type="GO" id="GO:0000813">
    <property type="term" value="C:ESCRT I complex"/>
    <property type="evidence" value="ECO:0007669"/>
    <property type="project" value="InterPro"/>
</dbReference>
<feature type="domain" description="UMA" evidence="3">
    <location>
        <begin position="16"/>
        <end position="61"/>
    </location>
</feature>
<evidence type="ECO:0000313" key="4">
    <source>
        <dbReference type="EMBL" id="KAJ9586457.1"/>
    </source>
</evidence>
<evidence type="ECO:0000313" key="5">
    <source>
        <dbReference type="Proteomes" id="UP001233999"/>
    </source>
</evidence>
<dbReference type="Gene3D" id="1.20.120.1920">
    <property type="entry name" value="UBAP1 SOUBA domain"/>
    <property type="match status" value="1"/>
</dbReference>
<evidence type="ECO:0000256" key="1">
    <source>
        <dbReference type="SAM" id="MobiDB-lite"/>
    </source>
</evidence>
<feature type="compositionally biased region" description="Low complexity" evidence="1">
    <location>
        <begin position="96"/>
        <end position="128"/>
    </location>
</feature>